<sequence>MTQQQNKERGFTLIELMIAVAIIAVLAGISYPAYIDYTTNTRRSVATACLTEMAQFMERYYTTNMSYVDADVPDLACEQELAGFYVFAVVGEPTASAFSLSATPQNIQASRDTKCGTLGLNQIGAKTETGTGTVADCW</sequence>
<dbReference type="InterPro" id="IPR045584">
    <property type="entry name" value="Pilin-like"/>
</dbReference>
<name>A0A091BL96_9GAMM</name>
<dbReference type="InterPro" id="IPR031982">
    <property type="entry name" value="PilE-like"/>
</dbReference>
<dbReference type="PATRIC" id="fig|1384054.3.peg.768"/>
<keyword evidence="1" id="KW-0472">Membrane</keyword>
<dbReference type="eggNOG" id="COG4968">
    <property type="taxonomic scope" value="Bacteria"/>
</dbReference>
<evidence type="ECO:0000256" key="1">
    <source>
        <dbReference type="SAM" id="Phobius"/>
    </source>
</evidence>
<dbReference type="AlphaFoldDB" id="A0A091BL96"/>
<dbReference type="PANTHER" id="PTHR30093:SF47">
    <property type="entry name" value="TYPE IV PILUS NON-CORE MINOR PILIN PILE"/>
    <property type="match status" value="1"/>
</dbReference>
<keyword evidence="1" id="KW-0812">Transmembrane</keyword>
<dbReference type="SUPFAM" id="SSF54523">
    <property type="entry name" value="Pili subunits"/>
    <property type="match status" value="1"/>
</dbReference>
<dbReference type="Pfam" id="PF16732">
    <property type="entry name" value="ComP_DUS"/>
    <property type="match status" value="1"/>
</dbReference>
<keyword evidence="1" id="KW-1133">Transmembrane helix</keyword>
<feature type="transmembrane region" description="Helical" evidence="1">
    <location>
        <begin position="12"/>
        <end position="34"/>
    </location>
</feature>
<protein>
    <recommendedName>
        <fullName evidence="4">Pilus biosynthesis protein PilE</fullName>
    </recommendedName>
</protein>
<proteinExistence type="predicted"/>
<organism evidence="2 3">
    <name type="scientific">Arenimonas malthae CC-JY-1</name>
    <dbReference type="NCBI Taxonomy" id="1384054"/>
    <lineage>
        <taxon>Bacteria</taxon>
        <taxon>Pseudomonadati</taxon>
        <taxon>Pseudomonadota</taxon>
        <taxon>Gammaproteobacteria</taxon>
        <taxon>Lysobacterales</taxon>
        <taxon>Lysobacteraceae</taxon>
        <taxon>Arenimonas</taxon>
    </lineage>
</organism>
<reference evidence="2 3" key="1">
    <citation type="submission" date="2013-09" db="EMBL/GenBank/DDBJ databases">
        <title>Genome sequencing of Arenimonas malthae.</title>
        <authorList>
            <person name="Chen F."/>
            <person name="Wang G."/>
        </authorList>
    </citation>
    <scope>NUCLEOTIDE SEQUENCE [LARGE SCALE GENOMIC DNA]</scope>
    <source>
        <strain evidence="2 3">CC-JY-1</strain>
    </source>
</reference>
<evidence type="ECO:0000313" key="3">
    <source>
        <dbReference type="Proteomes" id="UP000029392"/>
    </source>
</evidence>
<gene>
    <name evidence="2" type="ORF">N790_04580</name>
</gene>
<accession>A0A091BL96</accession>
<dbReference type="OrthoDB" id="5296638at2"/>
<dbReference type="EMBL" id="AVCH01000063">
    <property type="protein sequence ID" value="KFN51579.1"/>
    <property type="molecule type" value="Genomic_DNA"/>
</dbReference>
<dbReference type="Pfam" id="PF07963">
    <property type="entry name" value="N_methyl"/>
    <property type="match status" value="1"/>
</dbReference>
<dbReference type="Proteomes" id="UP000029392">
    <property type="component" value="Unassembled WGS sequence"/>
</dbReference>
<comment type="caution">
    <text evidence="2">The sequence shown here is derived from an EMBL/GenBank/DDBJ whole genome shotgun (WGS) entry which is preliminary data.</text>
</comment>
<dbReference type="PANTHER" id="PTHR30093">
    <property type="entry name" value="GENERAL SECRETION PATHWAY PROTEIN G"/>
    <property type="match status" value="1"/>
</dbReference>
<dbReference type="NCBIfam" id="TIGR02532">
    <property type="entry name" value="IV_pilin_GFxxxE"/>
    <property type="match status" value="1"/>
</dbReference>
<evidence type="ECO:0000313" key="2">
    <source>
        <dbReference type="EMBL" id="KFN51579.1"/>
    </source>
</evidence>
<dbReference type="PROSITE" id="PS00409">
    <property type="entry name" value="PROKAR_NTER_METHYL"/>
    <property type="match status" value="1"/>
</dbReference>
<keyword evidence="3" id="KW-1185">Reference proteome</keyword>
<dbReference type="InterPro" id="IPR012902">
    <property type="entry name" value="N_methyl_site"/>
</dbReference>
<dbReference type="STRING" id="1384054.N790_04580"/>
<evidence type="ECO:0008006" key="4">
    <source>
        <dbReference type="Google" id="ProtNLM"/>
    </source>
</evidence>
<dbReference type="Gene3D" id="3.30.700.10">
    <property type="entry name" value="Glycoprotein, Type 4 Pilin"/>
    <property type="match status" value="1"/>
</dbReference>
<dbReference type="GO" id="GO:0043683">
    <property type="term" value="P:type IV pilus assembly"/>
    <property type="evidence" value="ECO:0007669"/>
    <property type="project" value="InterPro"/>
</dbReference>
<dbReference type="RefSeq" id="WP_043801091.1">
    <property type="nucleotide sequence ID" value="NZ_AVCH01000063.1"/>
</dbReference>